<evidence type="ECO:0000256" key="1">
    <source>
        <dbReference type="ARBA" id="ARBA00004173"/>
    </source>
</evidence>
<protein>
    <submittedName>
        <fullName evidence="7">Uncharacterized protein</fullName>
    </submittedName>
</protein>
<evidence type="ECO:0000256" key="4">
    <source>
        <dbReference type="ARBA" id="ARBA00022980"/>
    </source>
</evidence>
<reference evidence="7 8" key="1">
    <citation type="journal article" date="2019" name="Mol. Biol. Evol.">
        <title>Blast fungal genomes show frequent chromosomal changes, gene gains and losses, and effector gene turnover.</title>
        <authorList>
            <person name="Gomez Luciano L.B."/>
            <person name="Jason Tsai I."/>
            <person name="Chuma I."/>
            <person name="Tosa Y."/>
            <person name="Chen Y.H."/>
            <person name="Li J.Y."/>
            <person name="Li M.Y."/>
            <person name="Jade Lu M.Y."/>
            <person name="Nakayashiki H."/>
            <person name="Li W.H."/>
        </authorList>
    </citation>
    <scope>NUCLEOTIDE SEQUENCE [LARGE SCALE GENOMIC DNA]</scope>
    <source>
        <strain evidence="7">MZ5-1-6</strain>
    </source>
</reference>
<keyword evidence="4" id="KW-0689">Ribosomal protein</keyword>
<dbReference type="VEuPathDB" id="FungiDB:M_BR32_EuGene_00028761"/>
<dbReference type="OMA" id="YIIEWDK"/>
<dbReference type="GO" id="GO:0003735">
    <property type="term" value="F:structural constituent of ribosome"/>
    <property type="evidence" value="ECO:0007669"/>
    <property type="project" value="InterPro"/>
</dbReference>
<organism evidence="7 8">
    <name type="scientific">Pyricularia oryzae</name>
    <name type="common">Rice blast fungus</name>
    <name type="synonym">Magnaporthe oryzae</name>
    <dbReference type="NCBI Taxonomy" id="318829"/>
    <lineage>
        <taxon>Eukaryota</taxon>
        <taxon>Fungi</taxon>
        <taxon>Dikarya</taxon>
        <taxon>Ascomycota</taxon>
        <taxon>Pezizomycotina</taxon>
        <taxon>Sordariomycetes</taxon>
        <taxon>Sordariomycetidae</taxon>
        <taxon>Magnaporthales</taxon>
        <taxon>Pyriculariaceae</taxon>
        <taxon>Pyricularia</taxon>
    </lineage>
</organism>
<evidence type="ECO:0000256" key="3">
    <source>
        <dbReference type="ARBA" id="ARBA00022946"/>
    </source>
</evidence>
<dbReference type="SMR" id="A0A4P7NJD9"/>
<evidence type="ECO:0000313" key="8">
    <source>
        <dbReference type="Proteomes" id="UP000294847"/>
    </source>
</evidence>
<dbReference type="InterPro" id="IPR019189">
    <property type="entry name" value="Ribosomal_mL41"/>
</dbReference>
<name>A0A4P7NJD9_PYROR</name>
<dbReference type="GO" id="GO:0006412">
    <property type="term" value="P:translation"/>
    <property type="evidence" value="ECO:0007669"/>
    <property type="project" value="TreeGrafter"/>
</dbReference>
<dbReference type="Proteomes" id="UP000294847">
    <property type="component" value="Chromosome 5"/>
</dbReference>
<comment type="similarity">
    <text evidence="2">Belongs to the mitochondrion-specific ribosomal protein mL41 family.</text>
</comment>
<accession>A0A4P7NJD9</accession>
<keyword evidence="5" id="KW-0496">Mitochondrion</keyword>
<evidence type="ECO:0000256" key="2">
    <source>
        <dbReference type="ARBA" id="ARBA00010152"/>
    </source>
</evidence>
<sequence length="108" mass="12132">MQPTQRLLMKGVFRKFRLTTKDANKGFYKGTGSGSMGRHTKHGGYIVEFDKVRTYVVPKNLDEFKLSPFVTKKMGPTFGSGSYQGQGQAGPRSAELYLSRWKAENGFD</sequence>
<dbReference type="PANTHER" id="PTHR21338">
    <property type="entry name" value="MITOCHONDRIAL RIBOSOMAL PROTEIN L41"/>
    <property type="match status" value="1"/>
</dbReference>
<gene>
    <name evidence="7" type="ORF">PoMZ_11062</name>
</gene>
<evidence type="ECO:0000256" key="5">
    <source>
        <dbReference type="ARBA" id="ARBA00023128"/>
    </source>
</evidence>
<evidence type="ECO:0000256" key="6">
    <source>
        <dbReference type="ARBA" id="ARBA00023274"/>
    </source>
</evidence>
<dbReference type="AlphaFoldDB" id="A0A4P7NJD9"/>
<dbReference type="EMBL" id="CP034208">
    <property type="protein sequence ID" value="QBZ62185.1"/>
    <property type="molecule type" value="Genomic_DNA"/>
</dbReference>
<keyword evidence="3" id="KW-0809">Transit peptide</keyword>
<comment type="subcellular location">
    <subcellularLocation>
        <location evidence="1">Mitochondrion</location>
    </subcellularLocation>
</comment>
<evidence type="ECO:0000313" key="7">
    <source>
        <dbReference type="EMBL" id="QBZ62185.1"/>
    </source>
</evidence>
<dbReference type="Pfam" id="PF09809">
    <property type="entry name" value="MRP-L27"/>
    <property type="match status" value="1"/>
</dbReference>
<dbReference type="GO" id="GO:0005762">
    <property type="term" value="C:mitochondrial large ribosomal subunit"/>
    <property type="evidence" value="ECO:0007669"/>
    <property type="project" value="InterPro"/>
</dbReference>
<keyword evidence="6" id="KW-0687">Ribonucleoprotein</keyword>
<proteinExistence type="inferred from homology"/>
<dbReference type="PANTHER" id="PTHR21338:SF0">
    <property type="entry name" value="LARGE RIBOSOMAL SUBUNIT PROTEIN ML41"/>
    <property type="match status" value="1"/>
</dbReference>